<keyword evidence="2" id="KW-0285">Flavoprotein</keyword>
<dbReference type="GO" id="GO:0050660">
    <property type="term" value="F:flavin adenine dinucleotide binding"/>
    <property type="evidence" value="ECO:0007669"/>
    <property type="project" value="InterPro"/>
</dbReference>
<evidence type="ECO:0000313" key="6">
    <source>
        <dbReference type="EMBL" id="PAU48200.1"/>
    </source>
</evidence>
<accession>A0A2A2DA10</accession>
<dbReference type="Gene3D" id="3.30.9.10">
    <property type="entry name" value="D-Amino Acid Oxidase, subunit A, domain 2"/>
    <property type="match status" value="1"/>
</dbReference>
<dbReference type="Gene3D" id="3.50.50.60">
    <property type="entry name" value="FAD/NAD(P)-binding domain"/>
    <property type="match status" value="1"/>
</dbReference>
<evidence type="ECO:0000313" key="7">
    <source>
        <dbReference type="Proteomes" id="UP000218944"/>
    </source>
</evidence>
<keyword evidence="4" id="KW-0560">Oxidoreductase</keyword>
<dbReference type="Proteomes" id="UP000218944">
    <property type="component" value="Unassembled WGS sequence"/>
</dbReference>
<evidence type="ECO:0000259" key="5">
    <source>
        <dbReference type="Pfam" id="PF01266"/>
    </source>
</evidence>
<keyword evidence="7" id="KW-1185">Reference proteome</keyword>
<evidence type="ECO:0000256" key="1">
    <source>
        <dbReference type="ARBA" id="ARBA00001974"/>
    </source>
</evidence>
<dbReference type="InterPro" id="IPR006076">
    <property type="entry name" value="FAD-dep_OxRdtase"/>
</dbReference>
<evidence type="ECO:0000256" key="4">
    <source>
        <dbReference type="ARBA" id="ARBA00023002"/>
    </source>
</evidence>
<protein>
    <recommendedName>
        <fullName evidence="5">FAD dependent oxidoreductase domain-containing protein</fullName>
    </recommendedName>
</protein>
<name>A0A2A2DA10_9ACTN</name>
<sequence>MSRALVIGAGVFGLSLARELAGRGRSVHLVDPCPAGAGSGPSYADTRILRCAHGPDRFYARSAWRARTLWRELEAETGERFLHPTGALLLATGPDTGWERAGLDTLRDLGIPVEHVPAAALPGRFPGFTAHDVSFAVHEPGGAVLAARTAMRALAASAARRGVRTTVGTAVPDGDGARVDGRTYTADLVVWAVGPALPTLFPGLTGVVSERQDSYWLTARGPWATGGGPAWIDRSAEMYGVPALGGAATVKIVPDGVVPDAAHLVPYGVVPDPARLVPDGATADPARLDASAAAAELPAHARRYVTTRFPALAEAPVERREECAYAWSPDEHFILDRLPGTRAGWLVGGDSGHGFKHGPAWARHVADVLDGTAEPLPRFALRGAPAAPGAHREPPGEQS</sequence>
<dbReference type="GO" id="GO:0008115">
    <property type="term" value="F:sarcosine oxidase activity"/>
    <property type="evidence" value="ECO:0007669"/>
    <property type="project" value="TreeGrafter"/>
</dbReference>
<organism evidence="6 7">
    <name type="scientific">Streptomyces albireticuli</name>
    <dbReference type="NCBI Taxonomy" id="1940"/>
    <lineage>
        <taxon>Bacteria</taxon>
        <taxon>Bacillati</taxon>
        <taxon>Actinomycetota</taxon>
        <taxon>Actinomycetes</taxon>
        <taxon>Kitasatosporales</taxon>
        <taxon>Streptomycetaceae</taxon>
        <taxon>Streptomyces</taxon>
    </lineage>
</organism>
<evidence type="ECO:0000256" key="3">
    <source>
        <dbReference type="ARBA" id="ARBA00022827"/>
    </source>
</evidence>
<evidence type="ECO:0000256" key="2">
    <source>
        <dbReference type="ARBA" id="ARBA00022630"/>
    </source>
</evidence>
<dbReference type="PANTHER" id="PTHR10961">
    <property type="entry name" value="PEROXISOMAL SARCOSINE OXIDASE"/>
    <property type="match status" value="1"/>
</dbReference>
<dbReference type="AlphaFoldDB" id="A0A2A2DA10"/>
<dbReference type="PANTHER" id="PTHR10961:SF46">
    <property type="entry name" value="PEROXISOMAL SARCOSINE OXIDASE"/>
    <property type="match status" value="1"/>
</dbReference>
<dbReference type="SUPFAM" id="SSF51905">
    <property type="entry name" value="FAD/NAD(P)-binding domain"/>
    <property type="match status" value="1"/>
</dbReference>
<dbReference type="InterPro" id="IPR036188">
    <property type="entry name" value="FAD/NAD-bd_sf"/>
</dbReference>
<keyword evidence="3" id="KW-0274">FAD</keyword>
<feature type="domain" description="FAD dependent oxidoreductase" evidence="5">
    <location>
        <begin position="4"/>
        <end position="367"/>
    </location>
</feature>
<gene>
    <name evidence="6" type="ORF">CK936_14660</name>
</gene>
<comment type="cofactor">
    <cofactor evidence="1">
        <name>FAD</name>
        <dbReference type="ChEBI" id="CHEBI:57692"/>
    </cofactor>
</comment>
<dbReference type="EMBL" id="NSJV01000279">
    <property type="protein sequence ID" value="PAU48200.1"/>
    <property type="molecule type" value="Genomic_DNA"/>
</dbReference>
<proteinExistence type="predicted"/>
<dbReference type="RefSeq" id="WP_095581402.1">
    <property type="nucleotide sequence ID" value="NZ_JAJQQQ010000003.1"/>
</dbReference>
<dbReference type="InterPro" id="IPR045170">
    <property type="entry name" value="MTOX"/>
</dbReference>
<dbReference type="Pfam" id="PF01266">
    <property type="entry name" value="DAO"/>
    <property type="match status" value="1"/>
</dbReference>
<comment type="caution">
    <text evidence="6">The sequence shown here is derived from an EMBL/GenBank/DDBJ whole genome shotgun (WGS) entry which is preliminary data.</text>
</comment>
<reference evidence="6 7" key="1">
    <citation type="submission" date="2017-08" db="EMBL/GenBank/DDBJ databases">
        <title>Genome sequence of Streptomyces albireticuli NRRL B-1670.</title>
        <authorList>
            <person name="Graham D.E."/>
            <person name="Mahan K.M."/>
            <person name="Klingeman D.M."/>
            <person name="Hettich R.L."/>
            <person name="Parry R.J."/>
            <person name="Spain J.C."/>
        </authorList>
    </citation>
    <scope>NUCLEOTIDE SEQUENCE [LARGE SCALE GENOMIC DNA]</scope>
    <source>
        <strain evidence="6 7">NRRL B-1670</strain>
    </source>
</reference>